<feature type="compositionally biased region" description="Acidic residues" evidence="1">
    <location>
        <begin position="44"/>
        <end position="56"/>
    </location>
</feature>
<dbReference type="AlphaFoldDB" id="A0A814MP10"/>
<dbReference type="Proteomes" id="UP000663879">
    <property type="component" value="Unassembled WGS sequence"/>
</dbReference>
<dbReference type="EMBL" id="CAJNOC010006614">
    <property type="protein sequence ID" value="CAF1081820.1"/>
    <property type="molecule type" value="Genomic_DNA"/>
</dbReference>
<reference evidence="2" key="1">
    <citation type="submission" date="2021-02" db="EMBL/GenBank/DDBJ databases">
        <authorList>
            <person name="Nowell W R."/>
        </authorList>
    </citation>
    <scope>NUCLEOTIDE SEQUENCE</scope>
    <source>
        <strain evidence="2">Ploen Becks lab</strain>
    </source>
</reference>
<evidence type="ECO:0000256" key="1">
    <source>
        <dbReference type="SAM" id="MobiDB-lite"/>
    </source>
</evidence>
<evidence type="ECO:0000313" key="2">
    <source>
        <dbReference type="EMBL" id="CAF1081820.1"/>
    </source>
</evidence>
<name>A0A814MP10_9BILA</name>
<accession>A0A814MP10</accession>
<comment type="caution">
    <text evidence="2">The sequence shown here is derived from an EMBL/GenBank/DDBJ whole genome shotgun (WGS) entry which is preliminary data.</text>
</comment>
<keyword evidence="3" id="KW-1185">Reference proteome</keyword>
<feature type="compositionally biased region" description="Basic and acidic residues" evidence="1">
    <location>
        <begin position="1"/>
        <end position="12"/>
    </location>
</feature>
<organism evidence="2 3">
    <name type="scientific">Brachionus calyciflorus</name>
    <dbReference type="NCBI Taxonomy" id="104777"/>
    <lineage>
        <taxon>Eukaryota</taxon>
        <taxon>Metazoa</taxon>
        <taxon>Spiralia</taxon>
        <taxon>Gnathifera</taxon>
        <taxon>Rotifera</taxon>
        <taxon>Eurotatoria</taxon>
        <taxon>Monogononta</taxon>
        <taxon>Pseudotrocha</taxon>
        <taxon>Ploima</taxon>
        <taxon>Brachionidae</taxon>
        <taxon>Brachionus</taxon>
    </lineage>
</organism>
<proteinExistence type="predicted"/>
<protein>
    <submittedName>
        <fullName evidence="2">Uncharacterized protein</fullName>
    </submittedName>
</protein>
<gene>
    <name evidence="2" type="ORF">OXX778_LOCUS20227</name>
</gene>
<evidence type="ECO:0000313" key="3">
    <source>
        <dbReference type="Proteomes" id="UP000663879"/>
    </source>
</evidence>
<feature type="compositionally biased region" description="Acidic residues" evidence="1">
    <location>
        <begin position="13"/>
        <end position="26"/>
    </location>
</feature>
<sequence>MDRLMNHLKPSDAEDIESFSESEELHDDVSGDEIQMTESQSVEFESDKDDSTTDDDIIYLFPSQKKTKY</sequence>
<feature type="region of interest" description="Disordered" evidence="1">
    <location>
        <begin position="1"/>
        <end position="56"/>
    </location>
</feature>